<dbReference type="EMBL" id="OZ034827">
    <property type="protein sequence ID" value="CAL1682945.1"/>
    <property type="molecule type" value="Genomic_DNA"/>
</dbReference>
<accession>A0AAV2NU98</accession>
<gene>
    <name evidence="2" type="ORF">LPLAT_LOCUS8779</name>
</gene>
<feature type="compositionally biased region" description="Basic and acidic residues" evidence="1">
    <location>
        <begin position="121"/>
        <end position="138"/>
    </location>
</feature>
<evidence type="ECO:0000313" key="2">
    <source>
        <dbReference type="EMBL" id="CAL1682945.1"/>
    </source>
</evidence>
<proteinExistence type="predicted"/>
<sequence>MSVSLEPLFDLTFRAIFASANRWHLVHFGNYDIRVIELYWIPHPIAHGSSIDPPSIAMLRELRASSVGAVHLRRSRVERRARVKGISSVDYYRARCKATHMRSKSFSNVVKRRQEEDDERGDQRKTTTKRERGQRESPGKPATALDGRRAYTLTSTTFQEPPPGTY</sequence>
<keyword evidence="3" id="KW-1185">Reference proteome</keyword>
<evidence type="ECO:0000256" key="1">
    <source>
        <dbReference type="SAM" id="MobiDB-lite"/>
    </source>
</evidence>
<feature type="region of interest" description="Disordered" evidence="1">
    <location>
        <begin position="103"/>
        <end position="166"/>
    </location>
</feature>
<dbReference type="Proteomes" id="UP001497644">
    <property type="component" value="Chromosome 4"/>
</dbReference>
<reference evidence="2" key="1">
    <citation type="submission" date="2024-04" db="EMBL/GenBank/DDBJ databases">
        <authorList>
            <consortium name="Molecular Ecology Group"/>
        </authorList>
    </citation>
    <scope>NUCLEOTIDE SEQUENCE</scope>
</reference>
<dbReference type="AlphaFoldDB" id="A0AAV2NU98"/>
<name>A0AAV2NU98_9HYME</name>
<organism evidence="2 3">
    <name type="scientific">Lasius platythorax</name>
    <dbReference type="NCBI Taxonomy" id="488582"/>
    <lineage>
        <taxon>Eukaryota</taxon>
        <taxon>Metazoa</taxon>
        <taxon>Ecdysozoa</taxon>
        <taxon>Arthropoda</taxon>
        <taxon>Hexapoda</taxon>
        <taxon>Insecta</taxon>
        <taxon>Pterygota</taxon>
        <taxon>Neoptera</taxon>
        <taxon>Endopterygota</taxon>
        <taxon>Hymenoptera</taxon>
        <taxon>Apocrita</taxon>
        <taxon>Aculeata</taxon>
        <taxon>Formicoidea</taxon>
        <taxon>Formicidae</taxon>
        <taxon>Formicinae</taxon>
        <taxon>Lasius</taxon>
        <taxon>Lasius</taxon>
    </lineage>
</organism>
<evidence type="ECO:0000313" key="3">
    <source>
        <dbReference type="Proteomes" id="UP001497644"/>
    </source>
</evidence>
<protein>
    <submittedName>
        <fullName evidence="2">Uncharacterized protein</fullName>
    </submittedName>
</protein>